<feature type="region of interest" description="Disordered" evidence="2">
    <location>
        <begin position="621"/>
        <end position="665"/>
    </location>
</feature>
<sequence>MAKSRQLKATPAAASSPAYDYLPPHNARPGPSHSPNANTNKPLPKVTYRKPPPSSAAAAGGSSSSAFSKPLPPPDPSPVRPRPPRPDSAMSTSTAYSARGAIVHTASRAVPVKKGKVLNVRRGSNREQERSSSSSPPLERPPSDRDSLASLTDDGGQGDAASEYDPDEAVVLQEQPRRRGPPAKLDVARARATTNYDSLPSPQASLNYPSPTEGVGRSTKSNSTLSINVAGMSTSASHGSAGTGKGLPKRASKSATTALPQMPQRSPSTYSGDGSAPQTTGQWASLVEEPDSFETDANLAKLAAWSASTSSQPKQAVEAARPPQPRASQNGAPRSTAYLLNSLLSSQASIEITSSFTQPPFASVEDYEFAKRELKRLQDRLSDKKSRLRTLKRVRGAVGKLAKASSPSRSTSINGINTPLGTLSELPASSSDLSVASTAARSRKPTLTSSHQHSRNLSNVTSFSTTTESLGPGGSSAAFESAAEQVDRIVDEVMVLQDKIDTLKTRMREHVARVLLERCEALESGGHEPEQQQQGDEEATSGASRAELEEATSGASRAELEEVRQRHEETQRTLAELQMSHEQAQSTLSQAQLSLSERDSALAASKRANADLQARLDELERNGRASSARQAKLEADLASSQSQHESLSSTLSSLRSEHDALRGKHDTVTRDFEAARATQGDSSSQAAAAQARYEELELAVSAERKIMAERDALFHAFEARLERAEGTLREQDRRCAALLGKSEGREELDDFLAKIRGGGAKAKEKTAGQDIDALLSSLGQHVEDLADELARRHRDDSYSFNGGATDDYSRADELGELLEQSRSEATRLRAQVEDSRLQIEALNSTLNRPDSTSRVVSARLSTKPMHGRSFSSASSTHQVQELQDRVSVMTRENEELRERLASRSAGSDSSLVKVGGSDDGRSEYDPPPPLPPLVASFEKLLPEGLTQRMDLQAFLTAINQVPATKATPTSSVLLTRLHTLIDLARISTEKAIAAADDAKRNEKDVTAPSALPRSFANTRVGSGQSKAALRSTGLKPIQISKSGFLPYRSLADGTSTPPATAHSNGSSDAPIVPPKSAGSLVPPRSVVPRRSFSAQDAESSPLPSPSHPRHAGAEGGTTAFLTSPSEASSTTQLVSRLRSLESQLHTLRSGKRAAMERCEALEAKVVEMETELEEGRKREVRWLEGMNDASAANASTIVGQGAAPGSNAMTPSTSGQQLAVRGDSPNRSPSPRLFNIALPVLSGWGGAGTSAPN</sequence>
<feature type="compositionally biased region" description="Polar residues" evidence="2">
    <location>
        <begin position="434"/>
        <end position="469"/>
    </location>
</feature>
<feature type="region of interest" description="Disordered" evidence="2">
    <location>
        <begin position="399"/>
        <end position="421"/>
    </location>
</feature>
<feature type="region of interest" description="Disordered" evidence="2">
    <location>
        <begin position="523"/>
        <end position="572"/>
    </location>
</feature>
<feature type="compositionally biased region" description="Pro residues" evidence="2">
    <location>
        <begin position="70"/>
        <end position="81"/>
    </location>
</feature>
<feature type="coiled-coil region" evidence="1">
    <location>
        <begin position="1151"/>
        <end position="1178"/>
    </location>
</feature>
<feature type="region of interest" description="Disordered" evidence="2">
    <location>
        <begin position="1"/>
        <end position="291"/>
    </location>
</feature>
<feature type="compositionally biased region" description="Basic and acidic residues" evidence="2">
    <location>
        <begin position="558"/>
        <end position="571"/>
    </location>
</feature>
<organism evidence="3 4">
    <name type="scientific">Jaminaea rosea</name>
    <dbReference type="NCBI Taxonomy" id="1569628"/>
    <lineage>
        <taxon>Eukaryota</taxon>
        <taxon>Fungi</taxon>
        <taxon>Dikarya</taxon>
        <taxon>Basidiomycota</taxon>
        <taxon>Ustilaginomycotina</taxon>
        <taxon>Exobasidiomycetes</taxon>
        <taxon>Microstromatales</taxon>
        <taxon>Microstromatales incertae sedis</taxon>
        <taxon>Jaminaea</taxon>
    </lineage>
</organism>
<dbReference type="PANTHER" id="PTHR23159">
    <property type="entry name" value="CENTROSOMAL PROTEIN 2"/>
    <property type="match status" value="1"/>
</dbReference>
<dbReference type="GeneID" id="37028900"/>
<dbReference type="OrthoDB" id="5569911at2759"/>
<dbReference type="AlphaFoldDB" id="A0A316UI87"/>
<feature type="compositionally biased region" description="Polar residues" evidence="2">
    <location>
        <begin position="1015"/>
        <end position="1025"/>
    </location>
</feature>
<feature type="compositionally biased region" description="Polar residues" evidence="2">
    <location>
        <begin position="1119"/>
        <end position="1134"/>
    </location>
</feature>
<feature type="coiled-coil region" evidence="1">
    <location>
        <begin position="714"/>
        <end position="741"/>
    </location>
</feature>
<evidence type="ECO:0000256" key="1">
    <source>
        <dbReference type="SAM" id="Coils"/>
    </source>
</evidence>
<accession>A0A316UI87</accession>
<feature type="compositionally biased region" description="Polar residues" evidence="2">
    <location>
        <begin position="844"/>
        <end position="855"/>
    </location>
</feature>
<feature type="region of interest" description="Disordered" evidence="2">
    <location>
        <begin position="434"/>
        <end position="479"/>
    </location>
</feature>
<feature type="compositionally biased region" description="Basic and acidic residues" evidence="2">
    <location>
        <begin position="996"/>
        <end position="1005"/>
    </location>
</feature>
<feature type="region of interest" description="Disordered" evidence="2">
    <location>
        <begin position="995"/>
        <end position="1030"/>
    </location>
</feature>
<evidence type="ECO:0000313" key="3">
    <source>
        <dbReference type="EMBL" id="PWN24996.1"/>
    </source>
</evidence>
<feature type="compositionally biased region" description="Polar residues" evidence="2">
    <location>
        <begin position="869"/>
        <end position="881"/>
    </location>
</feature>
<feature type="compositionally biased region" description="Polar residues" evidence="2">
    <location>
        <begin position="192"/>
        <end position="210"/>
    </location>
</feature>
<feature type="region of interest" description="Disordered" evidence="2">
    <location>
        <begin position="844"/>
        <end position="930"/>
    </location>
</feature>
<dbReference type="STRING" id="1569628.A0A316UI87"/>
<feature type="compositionally biased region" description="Low complexity" evidence="2">
    <location>
        <begin position="55"/>
        <end position="69"/>
    </location>
</feature>
<feature type="region of interest" description="Disordered" evidence="2">
    <location>
        <begin position="1204"/>
        <end position="1233"/>
    </location>
</feature>
<protein>
    <submittedName>
        <fullName evidence="3">Uncharacterized protein</fullName>
    </submittedName>
</protein>
<feature type="compositionally biased region" description="Polar residues" evidence="2">
    <location>
        <begin position="405"/>
        <end position="421"/>
    </location>
</feature>
<name>A0A316UI87_9BASI</name>
<reference evidence="3 4" key="1">
    <citation type="journal article" date="2018" name="Mol. Biol. Evol.">
        <title>Broad Genomic Sampling Reveals a Smut Pathogenic Ancestry of the Fungal Clade Ustilaginomycotina.</title>
        <authorList>
            <person name="Kijpornyongpan T."/>
            <person name="Mondo S.J."/>
            <person name="Barry K."/>
            <person name="Sandor L."/>
            <person name="Lee J."/>
            <person name="Lipzen A."/>
            <person name="Pangilinan J."/>
            <person name="LaButti K."/>
            <person name="Hainaut M."/>
            <person name="Henrissat B."/>
            <person name="Grigoriev I.V."/>
            <person name="Spatafora J.W."/>
            <person name="Aime M.C."/>
        </authorList>
    </citation>
    <scope>NUCLEOTIDE SEQUENCE [LARGE SCALE GENOMIC DNA]</scope>
    <source>
        <strain evidence="3 4">MCA 5214</strain>
    </source>
</reference>
<dbReference type="RefSeq" id="XP_025359608.1">
    <property type="nucleotide sequence ID" value="XM_025507077.1"/>
</dbReference>
<feature type="compositionally biased region" description="Basic and acidic residues" evidence="2">
    <location>
        <begin position="891"/>
        <end position="901"/>
    </location>
</feature>
<keyword evidence="4" id="KW-1185">Reference proteome</keyword>
<keyword evidence="1" id="KW-0175">Coiled coil</keyword>
<proteinExistence type="predicted"/>
<feature type="compositionally biased region" description="Polar residues" evidence="2">
    <location>
        <begin position="253"/>
        <end position="283"/>
    </location>
</feature>
<feature type="compositionally biased region" description="Polar residues" evidence="2">
    <location>
        <begin position="218"/>
        <end position="227"/>
    </location>
</feature>
<feature type="compositionally biased region" description="Polar residues" evidence="2">
    <location>
        <begin position="1207"/>
        <end position="1217"/>
    </location>
</feature>
<evidence type="ECO:0000256" key="2">
    <source>
        <dbReference type="SAM" id="MobiDB-lite"/>
    </source>
</evidence>
<dbReference type="Proteomes" id="UP000245884">
    <property type="component" value="Unassembled WGS sequence"/>
</dbReference>
<evidence type="ECO:0000313" key="4">
    <source>
        <dbReference type="Proteomes" id="UP000245884"/>
    </source>
</evidence>
<feature type="compositionally biased region" description="Polar residues" evidence="2">
    <location>
        <begin position="1052"/>
        <end position="1067"/>
    </location>
</feature>
<feature type="compositionally biased region" description="Low complexity" evidence="2">
    <location>
        <begin position="230"/>
        <end position="240"/>
    </location>
</feature>
<feature type="compositionally biased region" description="Basic and acidic residues" evidence="2">
    <location>
        <begin position="655"/>
        <end position="665"/>
    </location>
</feature>
<feature type="compositionally biased region" description="Low complexity" evidence="2">
    <location>
        <begin position="639"/>
        <end position="654"/>
    </location>
</feature>
<dbReference type="EMBL" id="KZ819678">
    <property type="protein sequence ID" value="PWN24996.1"/>
    <property type="molecule type" value="Genomic_DNA"/>
</dbReference>
<feature type="region of interest" description="Disordered" evidence="2">
    <location>
        <begin position="1050"/>
        <end position="1134"/>
    </location>
</feature>
<gene>
    <name evidence="3" type="ORF">BDZ90DRAFT_234602</name>
</gene>
<dbReference type="PANTHER" id="PTHR23159:SF31">
    <property type="entry name" value="CENTROSOME-ASSOCIATED PROTEIN CEP250 ISOFORM X1"/>
    <property type="match status" value="1"/>
</dbReference>
<feature type="region of interest" description="Disordered" evidence="2">
    <location>
        <begin position="304"/>
        <end position="334"/>
    </location>
</feature>
<feature type="coiled-coil region" evidence="1">
    <location>
        <begin position="367"/>
        <end position="394"/>
    </location>
</feature>